<dbReference type="PANTHER" id="PTHR48207">
    <property type="entry name" value="SUCCINATE--HYDROXYMETHYLGLUTARATE COA-TRANSFERASE"/>
    <property type="match status" value="1"/>
</dbReference>
<dbReference type="EMBL" id="CACVAQ010000053">
    <property type="protein sequence ID" value="CAA6800435.1"/>
    <property type="molecule type" value="Genomic_DNA"/>
</dbReference>
<dbReference type="PANTHER" id="PTHR48207:SF3">
    <property type="entry name" value="SUCCINATE--HYDROXYMETHYLGLUTARATE COA-TRANSFERASE"/>
    <property type="match status" value="1"/>
</dbReference>
<dbReference type="Pfam" id="PF02515">
    <property type="entry name" value="CoA_transf_3"/>
    <property type="match status" value="1"/>
</dbReference>
<dbReference type="InterPro" id="IPR044855">
    <property type="entry name" value="CoA-Trfase_III_dom3_sf"/>
</dbReference>
<evidence type="ECO:0000256" key="1">
    <source>
        <dbReference type="ARBA" id="ARBA00022679"/>
    </source>
</evidence>
<evidence type="ECO:0000313" key="2">
    <source>
        <dbReference type="EMBL" id="CAA6800435.1"/>
    </source>
</evidence>
<organism evidence="2">
    <name type="scientific">uncultured Aureispira sp</name>
    <dbReference type="NCBI Taxonomy" id="1331704"/>
    <lineage>
        <taxon>Bacteria</taxon>
        <taxon>Pseudomonadati</taxon>
        <taxon>Bacteroidota</taxon>
        <taxon>Saprospiria</taxon>
        <taxon>Saprospirales</taxon>
        <taxon>Saprospiraceae</taxon>
        <taxon>Aureispira</taxon>
        <taxon>environmental samples</taxon>
    </lineage>
</organism>
<dbReference type="InterPro" id="IPR003673">
    <property type="entry name" value="CoA-Trfase_fam_III"/>
</dbReference>
<keyword evidence="1" id="KW-0808">Transferase</keyword>
<dbReference type="GO" id="GO:0008410">
    <property type="term" value="F:CoA-transferase activity"/>
    <property type="evidence" value="ECO:0007669"/>
    <property type="project" value="TreeGrafter"/>
</dbReference>
<accession>A0A6S6S649</accession>
<dbReference type="AlphaFoldDB" id="A0A6S6S649"/>
<proteinExistence type="predicted"/>
<protein>
    <submittedName>
        <fullName evidence="2">CAIB/BAIF family protein</fullName>
    </submittedName>
</protein>
<dbReference type="InterPro" id="IPR023606">
    <property type="entry name" value="CoA-Trfase_III_dom_1_sf"/>
</dbReference>
<name>A0A6S6S649_9BACT</name>
<dbReference type="InterPro" id="IPR050483">
    <property type="entry name" value="CoA-transferase_III_domain"/>
</dbReference>
<reference evidence="2" key="1">
    <citation type="submission" date="2020-01" db="EMBL/GenBank/DDBJ databases">
        <authorList>
            <person name="Meier V. D."/>
            <person name="Meier V D."/>
        </authorList>
    </citation>
    <scope>NUCLEOTIDE SEQUENCE</scope>
    <source>
        <strain evidence="2">HLG_WM_MAG_10</strain>
    </source>
</reference>
<dbReference type="SUPFAM" id="SSF89796">
    <property type="entry name" value="CoA-transferase family III (CaiB/BaiF)"/>
    <property type="match status" value="1"/>
</dbReference>
<sequence length="396" mass="44499">MVFMFFGKKTKNPTKYYNKNSVLLLNRDRLKTYQRINLTMEHIFKDLKVVELASVLAGPAVGLFFAELGAEVIKIENKKTGGDVTRTWRLPSEDKTASVSAYYCAINWNKEVHFLDLSTQEGKDAVYELVKEADVVVANYKKQSAKKLGMDYERLKTMRPDLIYANISGFGEESERVAFDVVLQAESGFMYMNGQPESPPTKMPVALIDVLAAHQLKEGILVALLQRYKTGKGAHVSVSLLEAAVASLANQATNWLMGKHIPQRMGSLHPNIAPYGELFETKDEKLLILSIGSDRQFLALCTCLDRPDLLANAGYKTNIERVKNRLVLAEELRASFKNLASKDILERCHQQFVPIGQVRNMQEVFEQPSAEQMILEETIDGLSTKRVRTAAFKIEG</sequence>
<gene>
    <name evidence="2" type="ORF">HELGO_WM30303</name>
</gene>
<dbReference type="Gene3D" id="3.30.1540.10">
    <property type="entry name" value="formyl-coa transferase, domain 3"/>
    <property type="match status" value="1"/>
</dbReference>
<dbReference type="Gene3D" id="3.40.50.10540">
    <property type="entry name" value="Crotonobetainyl-coa:carnitine coa-transferase, domain 1"/>
    <property type="match status" value="1"/>
</dbReference>